<evidence type="ECO:0000313" key="1">
    <source>
        <dbReference type="EMBL" id="AHH19954.1"/>
    </source>
</evidence>
<dbReference type="AlphaFoldDB" id="W5TLE8"/>
<sequence>MLEMATILLPLLAFQLSPALIPAAVEVLGYLSDRHSRKRDHTVHSTVDADGSE</sequence>
<dbReference type="KEGG" id="nno:NONO_c51700"/>
<proteinExistence type="predicted"/>
<dbReference type="PATRIC" id="fig|1415166.3.peg.5331"/>
<dbReference type="STRING" id="1415166.NONO_c51700"/>
<dbReference type="EMBL" id="CP006850">
    <property type="protein sequence ID" value="AHH19954.1"/>
    <property type="molecule type" value="Genomic_DNA"/>
</dbReference>
<evidence type="ECO:0000313" key="2">
    <source>
        <dbReference type="Proteomes" id="UP000019150"/>
    </source>
</evidence>
<reference evidence="1 2" key="1">
    <citation type="journal article" date="2014" name="Appl. Environ. Microbiol.">
        <title>Insights into the Microbial Degradation of Rubber and Gutta-Percha by Analysis of the Complete Genome of Nocardia nova SH22a.</title>
        <authorList>
            <person name="Luo Q."/>
            <person name="Hiessl S."/>
            <person name="Poehlein A."/>
            <person name="Daniel R."/>
            <person name="Steinbuchel A."/>
        </authorList>
    </citation>
    <scope>NUCLEOTIDE SEQUENCE [LARGE SCALE GENOMIC DNA]</scope>
    <source>
        <strain evidence="1">SH22a</strain>
    </source>
</reference>
<name>W5TLE8_9NOCA</name>
<accession>W5TLE8</accession>
<organism evidence="1 2">
    <name type="scientific">Nocardia nova SH22a</name>
    <dbReference type="NCBI Taxonomy" id="1415166"/>
    <lineage>
        <taxon>Bacteria</taxon>
        <taxon>Bacillati</taxon>
        <taxon>Actinomycetota</taxon>
        <taxon>Actinomycetes</taxon>
        <taxon>Mycobacteriales</taxon>
        <taxon>Nocardiaceae</taxon>
        <taxon>Nocardia</taxon>
    </lineage>
</organism>
<dbReference type="Proteomes" id="UP000019150">
    <property type="component" value="Chromosome"/>
</dbReference>
<protein>
    <submittedName>
        <fullName evidence="1">Uncharacterized protein</fullName>
    </submittedName>
</protein>
<keyword evidence="2" id="KW-1185">Reference proteome</keyword>
<dbReference type="HOGENOM" id="CLU_3064016_0_0_11"/>
<gene>
    <name evidence="1" type="ORF">NONO_c51700</name>
</gene>